<evidence type="ECO:0000259" key="5">
    <source>
        <dbReference type="PROSITE" id="PS51677"/>
    </source>
</evidence>
<dbReference type="EMBL" id="NWQG01000041">
    <property type="protein sequence ID" value="PDQ21746.1"/>
    <property type="molecule type" value="Genomic_DNA"/>
</dbReference>
<proteinExistence type="inferred from homology"/>
<evidence type="ECO:0000256" key="2">
    <source>
        <dbReference type="ARBA" id="ARBA00010973"/>
    </source>
</evidence>
<feature type="domain" description="NodB homology" evidence="5">
    <location>
        <begin position="69"/>
        <end position="286"/>
    </location>
</feature>
<dbReference type="PROSITE" id="PS51677">
    <property type="entry name" value="NODB"/>
    <property type="match status" value="1"/>
</dbReference>
<dbReference type="Proteomes" id="UP000219182">
    <property type="component" value="Unassembled WGS sequence"/>
</dbReference>
<dbReference type="PANTHER" id="PTHR43123">
    <property type="entry name" value="POLYSACCHARIDE DEACETYLASE-RELATED"/>
    <property type="match status" value="1"/>
</dbReference>
<dbReference type="RefSeq" id="WP_097572692.1">
    <property type="nucleotide sequence ID" value="NZ_NWQG01000041.1"/>
</dbReference>
<dbReference type="AlphaFoldDB" id="A0A2A6FJ98"/>
<keyword evidence="7" id="KW-1185">Reference proteome</keyword>
<dbReference type="InterPro" id="IPR017625">
    <property type="entry name" value="PuuE"/>
</dbReference>
<dbReference type="Gene3D" id="3.20.20.370">
    <property type="entry name" value="Glycoside hydrolase/deacetylase"/>
    <property type="match status" value="1"/>
</dbReference>
<comment type="function">
    <text evidence="1">Is involved in generating a small heat-stable compound (Nod), an acylated oligomer of N-acetylglucosamine, that stimulates mitosis in various plant protoplasts.</text>
</comment>
<protein>
    <recommendedName>
        <fullName evidence="3">Chitooligosaccharide deacetylase</fullName>
    </recommendedName>
    <alternativeName>
        <fullName evidence="4">Nodulation protein B</fullName>
    </alternativeName>
</protein>
<dbReference type="GO" id="GO:0005975">
    <property type="term" value="P:carbohydrate metabolic process"/>
    <property type="evidence" value="ECO:0007669"/>
    <property type="project" value="InterPro"/>
</dbReference>
<dbReference type="InterPro" id="IPR002509">
    <property type="entry name" value="NODB_dom"/>
</dbReference>
<evidence type="ECO:0000313" key="7">
    <source>
        <dbReference type="Proteomes" id="UP000219182"/>
    </source>
</evidence>
<comment type="similarity">
    <text evidence="2">Belongs to the polysaccharide deacetylase family.</text>
</comment>
<evidence type="ECO:0000256" key="3">
    <source>
        <dbReference type="ARBA" id="ARBA00020071"/>
    </source>
</evidence>
<sequence length="301" mass="33571">MPHLPVRDFIGYGDKPPSAQWPGGAKLALNIVVNYEEGAEYSIGEGDGVSEAILSDLAVSPAVPGLRNRNMESLYEYGSRVGIWRLASLFQDKDITPTFYVVGRALELNPAVGKAIGALGSDIVCHGWRWIDYAPLSEAEERKHIAMTVDTVQRITGIRPLGWYTGRPSLNTRRLVVEHGGFLFDCDDYNDDLPYFVDVDAKRHLVVPHSFDNNDSRFSRGSGLETGSQFFEYVSDGVDWLLAEGGKTPRMMTVSLHCRLAARPGRMIGLARFLDKIRANPDIWVCRRSDLAQHWLDRFGG</sequence>
<reference evidence="6 7" key="1">
    <citation type="submission" date="2017-09" db="EMBL/GenBank/DDBJ databases">
        <title>Mesorhizobum sanjuanii sp. nov. isolated from nodules of Lotus tenuis in saline-alkaline lowlands of Flooding Pampa.</title>
        <authorList>
            <person name="Sannazzaro A.I."/>
            <person name="Torres Tejerizo G.A."/>
            <person name="Fontana F."/>
            <person name="Cumpa Velazquez L.M."/>
            <person name="Hansen L."/>
            <person name="Pistorio M."/>
            <person name="Estrella M.J."/>
        </authorList>
    </citation>
    <scope>NUCLEOTIDE SEQUENCE [LARGE SCALE GENOMIC DNA]</scope>
    <source>
        <strain evidence="6 7">BSA136</strain>
    </source>
</reference>
<dbReference type="Pfam" id="PF01522">
    <property type="entry name" value="Polysacc_deac_1"/>
    <property type="match status" value="1"/>
</dbReference>
<dbReference type="PANTHER" id="PTHR43123:SF4">
    <property type="entry name" value="POLYSACCHARIDE DEACETYLASE"/>
    <property type="match status" value="1"/>
</dbReference>
<evidence type="ECO:0000313" key="6">
    <source>
        <dbReference type="EMBL" id="PDQ21746.1"/>
    </source>
</evidence>
<accession>A0A2A6FJ98</accession>
<evidence type="ECO:0000256" key="1">
    <source>
        <dbReference type="ARBA" id="ARBA00003236"/>
    </source>
</evidence>
<comment type="caution">
    <text evidence="6">The sequence shown here is derived from an EMBL/GenBank/DDBJ whole genome shotgun (WGS) entry which is preliminary data.</text>
</comment>
<evidence type="ECO:0000256" key="4">
    <source>
        <dbReference type="ARBA" id="ARBA00032976"/>
    </source>
</evidence>
<dbReference type="CDD" id="cd10977">
    <property type="entry name" value="CE4_PuuE_SpCDA1"/>
    <property type="match status" value="1"/>
</dbReference>
<name>A0A2A6FJ98_9HYPH</name>
<dbReference type="SUPFAM" id="SSF88713">
    <property type="entry name" value="Glycoside hydrolase/deacetylase"/>
    <property type="match status" value="1"/>
</dbReference>
<dbReference type="GO" id="GO:0016810">
    <property type="term" value="F:hydrolase activity, acting on carbon-nitrogen (but not peptide) bonds"/>
    <property type="evidence" value="ECO:0007669"/>
    <property type="project" value="InterPro"/>
</dbReference>
<organism evidence="6 7">
    <name type="scientific">Mesorhizobium sanjuanii</name>
    <dbReference type="NCBI Taxonomy" id="2037900"/>
    <lineage>
        <taxon>Bacteria</taxon>
        <taxon>Pseudomonadati</taxon>
        <taxon>Pseudomonadota</taxon>
        <taxon>Alphaproteobacteria</taxon>
        <taxon>Hyphomicrobiales</taxon>
        <taxon>Phyllobacteriaceae</taxon>
        <taxon>Mesorhizobium</taxon>
    </lineage>
</organism>
<gene>
    <name evidence="6" type="ORF">CN311_07480</name>
</gene>
<dbReference type="InterPro" id="IPR011330">
    <property type="entry name" value="Glyco_hydro/deAcase_b/a-brl"/>
</dbReference>